<dbReference type="EMBL" id="AZEQ01000002">
    <property type="protein sequence ID" value="KRL26748.1"/>
    <property type="molecule type" value="Genomic_DNA"/>
</dbReference>
<evidence type="ECO:0000256" key="7">
    <source>
        <dbReference type="RuleBase" id="RU367016"/>
    </source>
</evidence>
<feature type="transmembrane region" description="Helical" evidence="7">
    <location>
        <begin position="195"/>
        <end position="214"/>
    </location>
</feature>
<evidence type="ECO:0000256" key="3">
    <source>
        <dbReference type="ARBA" id="ARBA00022475"/>
    </source>
</evidence>
<dbReference type="InterPro" id="IPR032816">
    <property type="entry name" value="VTT_dom"/>
</dbReference>
<feature type="transmembrane region" description="Helical" evidence="7">
    <location>
        <begin position="79"/>
        <end position="100"/>
    </location>
</feature>
<evidence type="ECO:0000259" key="8">
    <source>
        <dbReference type="Pfam" id="PF09335"/>
    </source>
</evidence>
<sequence>MISKADLKVEAMAKLLYALTHIPQVVLPLFNSLGSWTYVILFSLIFMETGLVVFPWLPGQSLIFVTSSFAALHGAEVKMSILVPGFFIAAVLGDTLNYLIGTRLIKWPWLKRRLAGPTMAKAQLFFSRYGLRAIIFGRFVPLIRTFVPLISGIAKYRFGRFMLGNVLGVAIWVVSGALAGYYLGSIPFVQAHFSTLLLGLVICGSLPAVFFNLIKRIRRHIIERNL</sequence>
<feature type="domain" description="VTT" evidence="8">
    <location>
        <begin position="78"/>
        <end position="181"/>
    </location>
</feature>
<name>A0A0R1P3P4_LIMMU</name>
<keyword evidence="5 7" id="KW-1133">Transmembrane helix</keyword>
<evidence type="ECO:0000256" key="1">
    <source>
        <dbReference type="ARBA" id="ARBA00004651"/>
    </source>
</evidence>
<keyword evidence="4 7" id="KW-0812">Transmembrane</keyword>
<reference evidence="9 10" key="1">
    <citation type="journal article" date="2015" name="Genome Announc.">
        <title>Expanding the biotechnology potential of lactobacilli through comparative genomics of 213 strains and associated genera.</title>
        <authorList>
            <person name="Sun Z."/>
            <person name="Harris H.M."/>
            <person name="McCann A."/>
            <person name="Guo C."/>
            <person name="Argimon S."/>
            <person name="Zhang W."/>
            <person name="Yang X."/>
            <person name="Jeffery I.B."/>
            <person name="Cooney J.C."/>
            <person name="Kagawa T.F."/>
            <person name="Liu W."/>
            <person name="Song Y."/>
            <person name="Salvetti E."/>
            <person name="Wrobel A."/>
            <person name="Rasinkangas P."/>
            <person name="Parkhill J."/>
            <person name="Rea M.C."/>
            <person name="O'Sullivan O."/>
            <person name="Ritari J."/>
            <person name="Douillard F.P."/>
            <person name="Paul Ross R."/>
            <person name="Yang R."/>
            <person name="Briner A.E."/>
            <person name="Felis G.E."/>
            <person name="de Vos W.M."/>
            <person name="Barrangou R."/>
            <person name="Klaenhammer T.R."/>
            <person name="Caufield P.W."/>
            <person name="Cui Y."/>
            <person name="Zhang H."/>
            <person name="O'Toole P.W."/>
        </authorList>
    </citation>
    <scope>NUCLEOTIDE SEQUENCE [LARGE SCALE GENOMIC DNA]</scope>
    <source>
        <strain evidence="9 10">DSM 13345</strain>
    </source>
</reference>
<dbReference type="PANTHER" id="PTHR30353">
    <property type="entry name" value="INNER MEMBRANE PROTEIN DEDA-RELATED"/>
    <property type="match status" value="1"/>
</dbReference>
<evidence type="ECO:0000256" key="5">
    <source>
        <dbReference type="ARBA" id="ARBA00022989"/>
    </source>
</evidence>
<dbReference type="PATRIC" id="fig|1423771.3.peg.888"/>
<dbReference type="Proteomes" id="UP000050901">
    <property type="component" value="Unassembled WGS sequence"/>
</dbReference>
<dbReference type="AlphaFoldDB" id="A0A0R1P3P4"/>
<accession>A0A0R1P3P4</accession>
<comment type="subcellular location">
    <subcellularLocation>
        <location evidence="1 7">Cell membrane</location>
        <topology evidence="1 7">Multi-pass membrane protein</topology>
    </subcellularLocation>
</comment>
<keyword evidence="6 7" id="KW-0472">Membrane</keyword>
<evidence type="ECO:0000313" key="10">
    <source>
        <dbReference type="Proteomes" id="UP000050901"/>
    </source>
</evidence>
<organism evidence="9 10">
    <name type="scientific">Limosilactobacillus mucosae DSM 13345</name>
    <dbReference type="NCBI Taxonomy" id="1423771"/>
    <lineage>
        <taxon>Bacteria</taxon>
        <taxon>Bacillati</taxon>
        <taxon>Bacillota</taxon>
        <taxon>Bacilli</taxon>
        <taxon>Lactobacillales</taxon>
        <taxon>Lactobacillaceae</taxon>
        <taxon>Limosilactobacillus</taxon>
    </lineage>
</organism>
<dbReference type="Pfam" id="PF09335">
    <property type="entry name" value="VTT_dom"/>
    <property type="match status" value="1"/>
</dbReference>
<keyword evidence="3 7" id="KW-1003">Cell membrane</keyword>
<protein>
    <submittedName>
        <fullName evidence="9">DedA family protein</fullName>
    </submittedName>
</protein>
<dbReference type="InterPro" id="IPR032818">
    <property type="entry name" value="DedA-like"/>
</dbReference>
<evidence type="ECO:0000256" key="4">
    <source>
        <dbReference type="ARBA" id="ARBA00022692"/>
    </source>
</evidence>
<proteinExistence type="inferred from homology"/>
<comment type="caution">
    <text evidence="9">The sequence shown here is derived from an EMBL/GenBank/DDBJ whole genome shotgun (WGS) entry which is preliminary data.</text>
</comment>
<comment type="caution">
    <text evidence="7">Lacks conserved residue(s) required for the propagation of feature annotation.</text>
</comment>
<evidence type="ECO:0000256" key="2">
    <source>
        <dbReference type="ARBA" id="ARBA00010792"/>
    </source>
</evidence>
<gene>
    <name evidence="9" type="ORF">FC47_GL000880</name>
</gene>
<evidence type="ECO:0000256" key="6">
    <source>
        <dbReference type="ARBA" id="ARBA00023136"/>
    </source>
</evidence>
<dbReference type="GO" id="GO:0005886">
    <property type="term" value="C:plasma membrane"/>
    <property type="evidence" value="ECO:0007669"/>
    <property type="project" value="UniProtKB-SubCell"/>
</dbReference>
<comment type="similarity">
    <text evidence="2 7">Belongs to the DedA family.</text>
</comment>
<dbReference type="PANTHER" id="PTHR30353:SF0">
    <property type="entry name" value="TRANSMEMBRANE PROTEIN"/>
    <property type="match status" value="1"/>
</dbReference>
<feature type="transmembrane region" description="Helical" evidence="7">
    <location>
        <begin position="162"/>
        <end position="183"/>
    </location>
</feature>
<evidence type="ECO:0000313" key="9">
    <source>
        <dbReference type="EMBL" id="KRL26748.1"/>
    </source>
</evidence>